<proteinExistence type="predicted"/>
<dbReference type="GO" id="GO:0016747">
    <property type="term" value="F:acyltransferase activity, transferring groups other than amino-acyl groups"/>
    <property type="evidence" value="ECO:0007669"/>
    <property type="project" value="InterPro"/>
</dbReference>
<reference evidence="2 3" key="1">
    <citation type="submission" date="2020-03" db="EMBL/GenBank/DDBJ databases">
        <title>Soil Listeria distribution.</title>
        <authorList>
            <person name="Liao J."/>
            <person name="Wiedmann M."/>
        </authorList>
    </citation>
    <scope>NUCLEOTIDE SEQUENCE [LARGE SCALE GENOMIC DNA]</scope>
    <source>
        <strain evidence="2 3">FSL L7-1554</strain>
    </source>
</reference>
<dbReference type="PROSITE" id="PS51186">
    <property type="entry name" value="GNAT"/>
    <property type="match status" value="1"/>
</dbReference>
<dbReference type="Proteomes" id="UP000561617">
    <property type="component" value="Unassembled WGS sequence"/>
</dbReference>
<dbReference type="EMBL" id="JAASTW010000002">
    <property type="protein sequence ID" value="MBC1487899.1"/>
    <property type="molecule type" value="Genomic_DNA"/>
</dbReference>
<keyword evidence="2" id="KW-0808">Transferase</keyword>
<protein>
    <submittedName>
        <fullName evidence="2">GNAT family N-acetyltransferase</fullName>
    </submittedName>
</protein>
<dbReference type="PANTHER" id="PTHR43415">
    <property type="entry name" value="SPERMIDINE N(1)-ACETYLTRANSFERASE"/>
    <property type="match status" value="1"/>
</dbReference>
<dbReference type="RefSeq" id="WP_185380557.1">
    <property type="nucleotide sequence ID" value="NZ_JAASTW010000002.1"/>
</dbReference>
<dbReference type="AlphaFoldDB" id="A0A7X0X5B9"/>
<dbReference type="InterPro" id="IPR016181">
    <property type="entry name" value="Acyl_CoA_acyltransferase"/>
</dbReference>
<dbReference type="CDD" id="cd04301">
    <property type="entry name" value="NAT_SF"/>
    <property type="match status" value="1"/>
</dbReference>
<dbReference type="PANTHER" id="PTHR43415:SF5">
    <property type="entry name" value="ACETYLTRANSFERASE"/>
    <property type="match status" value="1"/>
</dbReference>
<evidence type="ECO:0000259" key="1">
    <source>
        <dbReference type="PROSITE" id="PS51186"/>
    </source>
</evidence>
<gene>
    <name evidence="2" type="ORF">HCJ38_02520</name>
</gene>
<dbReference type="SUPFAM" id="SSF55729">
    <property type="entry name" value="Acyl-CoA N-acyltransferases (Nat)"/>
    <property type="match status" value="1"/>
</dbReference>
<name>A0A7X0X5B9_9LIST</name>
<organism evidence="2 3">
    <name type="scientific">Listeria immobilis</name>
    <dbReference type="NCBI Taxonomy" id="2713502"/>
    <lineage>
        <taxon>Bacteria</taxon>
        <taxon>Bacillati</taxon>
        <taxon>Bacillota</taxon>
        <taxon>Bacilli</taxon>
        <taxon>Bacillales</taxon>
        <taxon>Listeriaceae</taxon>
        <taxon>Listeria</taxon>
    </lineage>
</organism>
<accession>A0A7X0X5B9</accession>
<dbReference type="InterPro" id="IPR000182">
    <property type="entry name" value="GNAT_dom"/>
</dbReference>
<comment type="caution">
    <text evidence="2">The sequence shown here is derived from an EMBL/GenBank/DDBJ whole genome shotgun (WGS) entry which is preliminary data.</text>
</comment>
<dbReference type="Pfam" id="PF13302">
    <property type="entry name" value="Acetyltransf_3"/>
    <property type="match status" value="1"/>
</dbReference>
<sequence>MKKLFESNRVQLRSLSDEDAASFSRWSEDGEYLRGLDTDFAKPRNTEFYKNQIQSFEASSDMIQFGIYVTQNQKLIGFISLHSIEWNNQIASMAIGIGEAEYRKNGYGSEAIQLLLNYAFNELNLHKVELDVISNNDNAINCYQKNGFEKEGLAKEAILRDNQHFDKLYMGILAKGWRAFKN</sequence>
<evidence type="ECO:0000313" key="2">
    <source>
        <dbReference type="EMBL" id="MBC1487899.1"/>
    </source>
</evidence>
<feature type="domain" description="N-acetyltransferase" evidence="1">
    <location>
        <begin position="10"/>
        <end position="175"/>
    </location>
</feature>
<evidence type="ECO:0000313" key="3">
    <source>
        <dbReference type="Proteomes" id="UP000561617"/>
    </source>
</evidence>
<dbReference type="Gene3D" id="3.40.630.30">
    <property type="match status" value="1"/>
</dbReference>